<reference evidence="11 17" key="2">
    <citation type="journal article" date="2019" name="Science, e1252229">
        <title>Invertible promoters mediate bacterial phase variation, antibiotic resistance, and host adaptation in the gut.</title>
        <authorList>
            <person name="Jiang X."/>
            <person name="Hall A.B."/>
            <person name="Arthur T.D."/>
            <person name="Plichta D.R."/>
            <person name="Covington C.T."/>
            <person name="Poyet M."/>
            <person name="Crothers J."/>
            <person name="Moses P.L."/>
            <person name="Tolonen A.C."/>
            <person name="Vlamakis H."/>
            <person name="Alm E.J."/>
            <person name="Xavier R.J."/>
        </authorList>
    </citation>
    <scope>NUCLEOTIDE SEQUENCE [LARGE SCALE GENOMIC DNA]</scope>
    <source>
        <strain evidence="11">Af_0058</strain>
        <strain evidence="17">af_0058</strain>
    </source>
</reference>
<dbReference type="Proteomes" id="UP000261105">
    <property type="component" value="Unassembled WGS sequence"/>
</dbReference>
<organism evidence="7 12">
    <name type="scientific">Blautia obeum</name>
    <dbReference type="NCBI Taxonomy" id="40520"/>
    <lineage>
        <taxon>Bacteria</taxon>
        <taxon>Bacillati</taxon>
        <taxon>Bacillota</taxon>
        <taxon>Clostridia</taxon>
        <taxon>Lachnospirales</taxon>
        <taxon>Lachnospiraceae</taxon>
        <taxon>Blautia</taxon>
    </lineage>
</organism>
<evidence type="ECO:0000313" key="6">
    <source>
        <dbReference type="EMBL" id="RGN01732.1"/>
    </source>
</evidence>
<dbReference type="OrthoDB" id="9759982at2"/>
<dbReference type="Proteomes" id="UP000285839">
    <property type="component" value="Unassembled WGS sequence"/>
</dbReference>
<dbReference type="Gene3D" id="3.50.50.60">
    <property type="entry name" value="FAD/NAD(P)-binding domain"/>
    <property type="match status" value="1"/>
</dbReference>
<evidence type="ECO:0000256" key="3">
    <source>
        <dbReference type="ARBA" id="ARBA00023002"/>
    </source>
</evidence>
<evidence type="ECO:0000256" key="4">
    <source>
        <dbReference type="ARBA" id="ARBA00023004"/>
    </source>
</evidence>
<keyword evidence="4" id="KW-0408">Iron</keyword>
<evidence type="ECO:0000256" key="2">
    <source>
        <dbReference type="ARBA" id="ARBA00022723"/>
    </source>
</evidence>
<dbReference type="GO" id="GO:0051539">
    <property type="term" value="F:4 iron, 4 sulfur cluster binding"/>
    <property type="evidence" value="ECO:0007669"/>
    <property type="project" value="UniProtKB-KW"/>
</dbReference>
<evidence type="ECO:0000313" key="17">
    <source>
        <dbReference type="Proteomes" id="UP000293506"/>
    </source>
</evidence>
<dbReference type="Proteomes" id="UP000293506">
    <property type="component" value="Unassembled WGS sequence"/>
</dbReference>
<dbReference type="Proteomes" id="UP000283928">
    <property type="component" value="Unassembled WGS sequence"/>
</dbReference>
<evidence type="ECO:0000313" key="13">
    <source>
        <dbReference type="Proteomes" id="UP000261222"/>
    </source>
</evidence>
<dbReference type="InterPro" id="IPR039650">
    <property type="entry name" value="HdrA-like"/>
</dbReference>
<dbReference type="GO" id="GO:0046872">
    <property type="term" value="F:metal ion binding"/>
    <property type="evidence" value="ECO:0007669"/>
    <property type="project" value="UniProtKB-KW"/>
</dbReference>
<dbReference type="EMBL" id="QSUB01000014">
    <property type="protein sequence ID" value="RGN01732.1"/>
    <property type="molecule type" value="Genomic_DNA"/>
</dbReference>
<dbReference type="EMBL" id="QROS01000015">
    <property type="protein sequence ID" value="RHL43791.1"/>
    <property type="molecule type" value="Genomic_DNA"/>
</dbReference>
<keyword evidence="5" id="KW-0411">Iron-sulfur</keyword>
<evidence type="ECO:0000313" key="12">
    <source>
        <dbReference type="Proteomes" id="UP000261105"/>
    </source>
</evidence>
<dbReference type="AlphaFoldDB" id="A0A3E5E7V1"/>
<dbReference type="PANTHER" id="PTHR43498:SF1">
    <property type="entry name" value="COB--COM HETERODISULFIDE REDUCTASE IRON-SULFUR SUBUNIT A"/>
    <property type="match status" value="1"/>
</dbReference>
<dbReference type="InterPro" id="IPR036188">
    <property type="entry name" value="FAD/NAD-bd_sf"/>
</dbReference>
<evidence type="ECO:0000313" key="15">
    <source>
        <dbReference type="Proteomes" id="UP000285839"/>
    </source>
</evidence>
<reference evidence="12 13" key="1">
    <citation type="submission" date="2018-08" db="EMBL/GenBank/DDBJ databases">
        <title>A genome reference for cultivated species of the human gut microbiota.</title>
        <authorList>
            <person name="Zou Y."/>
            <person name="Xue W."/>
            <person name="Luo G."/>
        </authorList>
    </citation>
    <scope>NUCLEOTIDE SEQUENCE [LARGE SCALE GENOMIC DNA]</scope>
    <source>
        <strain evidence="8 15">AF25-21</strain>
        <strain evidence="10 16">AF37-6AC</strain>
        <strain evidence="9 14">AM27-32LB</strain>
        <strain evidence="7 12">OM03-6</strain>
        <strain evidence="6 13">OM06-11AA</strain>
    </source>
</reference>
<protein>
    <submittedName>
        <fullName evidence="7">FAD-dependent oxidoreductase</fullName>
    </submittedName>
</protein>
<dbReference type="PANTHER" id="PTHR43498">
    <property type="entry name" value="FERREDOXIN:COB-COM HETERODISULFIDE REDUCTASE SUBUNIT A"/>
    <property type="match status" value="1"/>
</dbReference>
<evidence type="ECO:0000313" key="14">
    <source>
        <dbReference type="Proteomes" id="UP000283928"/>
    </source>
</evidence>
<evidence type="ECO:0000256" key="1">
    <source>
        <dbReference type="ARBA" id="ARBA00022485"/>
    </source>
</evidence>
<dbReference type="EMBL" id="QSUZ01000026">
    <property type="protein sequence ID" value="RGN85065.1"/>
    <property type="molecule type" value="Genomic_DNA"/>
</dbReference>
<evidence type="ECO:0000313" key="8">
    <source>
        <dbReference type="EMBL" id="RGR45196.1"/>
    </source>
</evidence>
<sequence length="451" mass="50194">MHMIIRRTNCQKNKEITYDTVVVGGGIAGVSAAASAAKNGSKTLLIESATFLGGVVTMGPLEALMTQYDADRKVIGGIADELLELIKAQDRQAENVDDTTGYCNKIIPYQSECMKYAMLCLLDKYQVDLMMETMLVEANVKNQVLVSIEIQTKRERLTVYAKSFVDCSGSGILGYYSGCDILFGDENGVSQPVTVLTKWGNINKEQLREYVRTHMDEFTSFNNELDVEAEFLHLWGFGKTLTEGYETGKLSLKREEMHLMESTVPGEVILNFSRMGANPYDAFEMSKAQLDGSRQVYELFQYFREKIPAFKNAKIVQNGYVGVRESGRVKGKYVLTRQDIISEEKCKDSVAIGAFPMDIHQQGSGMKYERVLRGYGIPACALWSEHIKNLFMGGRCISSTFEANASCRISITCMATGQAAGVMASEYQEGINEEVLIRNSRDILVSQNAII</sequence>
<gene>
    <name evidence="10" type="ORF">DW021_14995</name>
    <name evidence="9" type="ORF">DW723_16375</name>
    <name evidence="8" type="ORF">DWY46_17440</name>
    <name evidence="7" type="ORF">DXB38_14305</name>
    <name evidence="6" type="ORF">DXB81_17485</name>
    <name evidence="11" type="ORF">EAI82_15395</name>
</gene>
<keyword evidence="3" id="KW-0560">Oxidoreductase</keyword>
<dbReference type="Proteomes" id="UP000285897">
    <property type="component" value="Unassembled WGS sequence"/>
</dbReference>
<dbReference type="Proteomes" id="UP000261222">
    <property type="component" value="Unassembled WGS sequence"/>
</dbReference>
<dbReference type="EMBL" id="RCXQ01000026">
    <property type="protein sequence ID" value="RYT61195.1"/>
    <property type="molecule type" value="Genomic_DNA"/>
</dbReference>
<evidence type="ECO:0000313" key="11">
    <source>
        <dbReference type="EMBL" id="RYT61195.1"/>
    </source>
</evidence>
<dbReference type="SUPFAM" id="SSF51905">
    <property type="entry name" value="FAD/NAD(P)-binding domain"/>
    <property type="match status" value="1"/>
</dbReference>
<dbReference type="EMBL" id="QRUH01000021">
    <property type="protein sequence ID" value="RGR45196.1"/>
    <property type="molecule type" value="Genomic_DNA"/>
</dbReference>
<accession>A0A3E5E7V1</accession>
<evidence type="ECO:0000256" key="5">
    <source>
        <dbReference type="ARBA" id="ARBA00023014"/>
    </source>
</evidence>
<proteinExistence type="predicted"/>
<name>A0A3E5E7V1_9FIRM</name>
<evidence type="ECO:0000313" key="7">
    <source>
        <dbReference type="EMBL" id="RGN85065.1"/>
    </source>
</evidence>
<evidence type="ECO:0000313" key="16">
    <source>
        <dbReference type="Proteomes" id="UP000285897"/>
    </source>
</evidence>
<dbReference type="GO" id="GO:0016491">
    <property type="term" value="F:oxidoreductase activity"/>
    <property type="evidence" value="ECO:0007669"/>
    <property type="project" value="UniProtKB-KW"/>
</dbReference>
<evidence type="ECO:0000313" key="9">
    <source>
        <dbReference type="EMBL" id="RHE69568.1"/>
    </source>
</evidence>
<keyword evidence="1" id="KW-0004">4Fe-4S</keyword>
<dbReference type="EMBL" id="QSKO01000038">
    <property type="protein sequence ID" value="RHE69568.1"/>
    <property type="molecule type" value="Genomic_DNA"/>
</dbReference>
<comment type="caution">
    <text evidence="7">The sequence shown here is derived from an EMBL/GenBank/DDBJ whole genome shotgun (WGS) entry which is preliminary data.</text>
</comment>
<keyword evidence="2" id="KW-0479">Metal-binding</keyword>
<dbReference type="Pfam" id="PF12831">
    <property type="entry name" value="FAD_oxidored"/>
    <property type="match status" value="1"/>
</dbReference>
<evidence type="ECO:0000313" key="10">
    <source>
        <dbReference type="EMBL" id="RHL43791.1"/>
    </source>
</evidence>